<dbReference type="EMBL" id="CP051167">
    <property type="protein sequence ID" value="QIZ71351.1"/>
    <property type="molecule type" value="Genomic_DNA"/>
</dbReference>
<name>A0A6H1TXQ1_9CYAN</name>
<protein>
    <submittedName>
        <fullName evidence="1">Thylakoid-associated protein</fullName>
    </submittedName>
</protein>
<proteinExistence type="predicted"/>
<evidence type="ECO:0000313" key="1">
    <source>
        <dbReference type="EMBL" id="QIZ71351.1"/>
    </source>
</evidence>
<keyword evidence="2" id="KW-1185">Reference proteome</keyword>
<organism evidence="1 2">
    <name type="scientific">Oxynema aestuarii AP17</name>
    <dbReference type="NCBI Taxonomy" id="2064643"/>
    <lineage>
        <taxon>Bacteria</taxon>
        <taxon>Bacillati</taxon>
        <taxon>Cyanobacteriota</taxon>
        <taxon>Cyanophyceae</taxon>
        <taxon>Oscillatoriophycideae</taxon>
        <taxon>Oscillatoriales</taxon>
        <taxon>Oscillatoriaceae</taxon>
        <taxon>Oxynema</taxon>
        <taxon>Oxynema aestuarii</taxon>
    </lineage>
</organism>
<dbReference type="AlphaFoldDB" id="A0A6H1TXQ1"/>
<evidence type="ECO:0000313" key="2">
    <source>
        <dbReference type="Proteomes" id="UP000500857"/>
    </source>
</evidence>
<dbReference type="KEGG" id="oxy:HCG48_12775"/>
<sequence>MDTTKYFEEYQNQLRDWQKKFFDAWMESLPTGTDGFKFPENMDRTIETQEQLVNNYLKAQETATKIALESQKQFWDGYFKLMRKVPTFSE</sequence>
<dbReference type="Proteomes" id="UP000500857">
    <property type="component" value="Chromosome"/>
</dbReference>
<accession>A0A6H1TXQ1</accession>
<gene>
    <name evidence="1" type="ORF">HCG48_12775</name>
</gene>
<reference evidence="1 2" key="1">
    <citation type="submission" date="2020-04" db="EMBL/GenBank/DDBJ databases">
        <authorList>
            <person name="Basu S."/>
            <person name="Maruthanayagam V."/>
            <person name="Chakraborty S."/>
            <person name="Pramanik A."/>
            <person name="Mukherjee J."/>
            <person name="Brink B."/>
        </authorList>
    </citation>
    <scope>NUCLEOTIDE SEQUENCE [LARGE SCALE GENOMIC DNA]</scope>
    <source>
        <strain evidence="1 2">AP17</strain>
    </source>
</reference>
<dbReference type="RefSeq" id="WP_168569504.1">
    <property type="nucleotide sequence ID" value="NZ_CP051167.1"/>
</dbReference>